<dbReference type="RefSeq" id="WP_011141633.1">
    <property type="nucleotide sequence ID" value="NC_005125.1"/>
</dbReference>
<accession>Q7NK46</accession>
<dbReference type="OrthoDB" id="5513015at2"/>
<reference evidence="2 3" key="1">
    <citation type="journal article" date="2003" name="DNA Res.">
        <title>Complete genome structure of Gloeobacter violaceus PCC 7421, a cyanobacterium that lacks thylakoids.</title>
        <authorList>
            <person name="Nakamura Y."/>
            <person name="Kaneko T."/>
            <person name="Sato S."/>
            <person name="Mimuro M."/>
            <person name="Miyashita H."/>
            <person name="Tsuchiya T."/>
            <person name="Sasamoto S."/>
            <person name="Watanabe A."/>
            <person name="Kawashima K."/>
            <person name="Kishida Y."/>
            <person name="Kiyokawa C."/>
            <person name="Kohara M."/>
            <person name="Matsumoto M."/>
            <person name="Matsuno A."/>
            <person name="Nakazaki N."/>
            <person name="Shimpo S."/>
            <person name="Takeuchi C."/>
            <person name="Yamada M."/>
            <person name="Tabata S."/>
        </authorList>
    </citation>
    <scope>NUCLEOTIDE SEQUENCE [LARGE SCALE GENOMIC DNA]</scope>
    <source>
        <strain evidence="3">ATCC 29082 / PCC 7421</strain>
    </source>
</reference>
<proteinExistence type="predicted"/>
<dbReference type="EMBL" id="BA000045">
    <property type="protein sequence ID" value="BAC89575.1"/>
    <property type="molecule type" value="Genomic_DNA"/>
</dbReference>
<evidence type="ECO:0000313" key="2">
    <source>
        <dbReference type="EMBL" id="BAC89575.1"/>
    </source>
</evidence>
<feature type="chain" id="PRO_5004288878" evidence="1">
    <location>
        <begin position="21"/>
        <end position="327"/>
    </location>
</feature>
<reference evidence="2 3" key="2">
    <citation type="journal article" date="2003" name="DNA Res.">
        <title>Complete genome structure of Gloeobacter violaceus PCC 7421, a cyanobacterium that lacks thylakoids (supplement).</title>
        <authorList>
            <person name="Nakamura Y."/>
            <person name="Kaneko T."/>
            <person name="Sato S."/>
            <person name="Mimuro M."/>
            <person name="Miyashita H."/>
            <person name="Tsuchiya T."/>
            <person name="Sasamoto S."/>
            <person name="Watanabe A."/>
            <person name="Kawashima K."/>
            <person name="Kishida Y."/>
            <person name="Kiyokawa C."/>
            <person name="Kohara M."/>
            <person name="Matsumoto M."/>
            <person name="Matsuno A."/>
            <person name="Nakazaki N."/>
            <person name="Shimpo S."/>
            <person name="Takeuchi C."/>
            <person name="Yamada M."/>
            <person name="Tabata S."/>
        </authorList>
    </citation>
    <scope>NUCLEOTIDE SEQUENCE [LARGE SCALE GENOMIC DNA]</scope>
    <source>
        <strain evidence="3">ATCC 29082 / PCC 7421</strain>
    </source>
</reference>
<sequence>MYKLLFCLLLLGTFAQQVWAQTSPPIELNATTTNARHGEAVRQSVVENWQLPRLMSDATVRVRATVLLSGAVVEPELVSELPPGPELEEVRRSLNEAIGRTVAAVPPGPIEFTITVRSGGAYLEGCFPLKVYVDPRLQDSPEPVPSVLLEAIAKSTERWNRLMAGFTRRAASEPFVMVGDPEAADVRVETYEQYPDFSSYLVSDDSRLAVVRLPLKQRREGLFAAGYRWRHPEVITQQAMFQLGRLLGLDPTAVPNNVLFPGASYALEARSINGSTELLHSVVVLGNGPDLSEEGRTARTIIPQQLRSAEVMMRMHSCGQTAGLPPR</sequence>
<dbReference type="HOGENOM" id="CLU_849314_0_0_3"/>
<keyword evidence="1" id="KW-0732">Signal</keyword>
<dbReference type="eggNOG" id="COG5549">
    <property type="taxonomic scope" value="Bacteria"/>
</dbReference>
<feature type="signal peptide" evidence="1">
    <location>
        <begin position="1"/>
        <end position="20"/>
    </location>
</feature>
<organism evidence="2 3">
    <name type="scientific">Gloeobacter violaceus (strain ATCC 29082 / PCC 7421)</name>
    <dbReference type="NCBI Taxonomy" id="251221"/>
    <lineage>
        <taxon>Bacteria</taxon>
        <taxon>Bacillati</taxon>
        <taxon>Cyanobacteriota</taxon>
        <taxon>Cyanophyceae</taxon>
        <taxon>Gloeobacterales</taxon>
        <taxon>Gloeobacteraceae</taxon>
        <taxon>Gloeobacter</taxon>
    </lineage>
</organism>
<gene>
    <name evidence="2" type="ordered locus">glr1634</name>
</gene>
<dbReference type="PhylomeDB" id="Q7NK46"/>
<keyword evidence="3" id="KW-1185">Reference proteome</keyword>
<dbReference type="KEGG" id="gvi:glr1634"/>
<dbReference type="InParanoid" id="Q7NK46"/>
<name>Q7NK46_GLOVI</name>
<protein>
    <submittedName>
        <fullName evidence="2">Glr1634 protein</fullName>
    </submittedName>
</protein>
<dbReference type="EnsemblBacteria" id="BAC89575">
    <property type="protein sequence ID" value="BAC89575"/>
    <property type="gene ID" value="BAC89575"/>
</dbReference>
<dbReference type="AlphaFoldDB" id="Q7NK46"/>
<evidence type="ECO:0000256" key="1">
    <source>
        <dbReference type="SAM" id="SignalP"/>
    </source>
</evidence>
<evidence type="ECO:0000313" key="3">
    <source>
        <dbReference type="Proteomes" id="UP000000557"/>
    </source>
</evidence>
<dbReference type="Proteomes" id="UP000000557">
    <property type="component" value="Chromosome"/>
</dbReference>